<proteinExistence type="predicted"/>
<reference evidence="2" key="1">
    <citation type="submission" date="2020-08" db="EMBL/GenBank/DDBJ databases">
        <title>Plant Genome Project.</title>
        <authorList>
            <person name="Zhang R.-G."/>
        </authorList>
    </citation>
    <scope>NUCLEOTIDE SEQUENCE</scope>
    <source>
        <strain evidence="2">WSP0</strain>
        <tissue evidence="2">Leaf</tissue>
    </source>
</reference>
<evidence type="ECO:0000313" key="3">
    <source>
        <dbReference type="Proteomes" id="UP000823749"/>
    </source>
</evidence>
<sequence length="85" mass="9828">MCMRARTTVDPSVERLTFEQARTPQQPHPTIQQHQQLSPTHNNNLVRARTSDTQTTRPGRLDNADKTCTVRKIGKESTYADDWRH</sequence>
<evidence type="ECO:0000256" key="1">
    <source>
        <dbReference type="SAM" id="MobiDB-lite"/>
    </source>
</evidence>
<name>A0AAV6LH22_9ERIC</name>
<dbReference type="AlphaFoldDB" id="A0AAV6LH22"/>
<keyword evidence="3" id="KW-1185">Reference proteome</keyword>
<organism evidence="2 3">
    <name type="scientific">Rhododendron griersonianum</name>
    <dbReference type="NCBI Taxonomy" id="479676"/>
    <lineage>
        <taxon>Eukaryota</taxon>
        <taxon>Viridiplantae</taxon>
        <taxon>Streptophyta</taxon>
        <taxon>Embryophyta</taxon>
        <taxon>Tracheophyta</taxon>
        <taxon>Spermatophyta</taxon>
        <taxon>Magnoliopsida</taxon>
        <taxon>eudicotyledons</taxon>
        <taxon>Gunneridae</taxon>
        <taxon>Pentapetalae</taxon>
        <taxon>asterids</taxon>
        <taxon>Ericales</taxon>
        <taxon>Ericaceae</taxon>
        <taxon>Ericoideae</taxon>
        <taxon>Rhodoreae</taxon>
        <taxon>Rhododendron</taxon>
    </lineage>
</organism>
<dbReference type="Proteomes" id="UP000823749">
    <property type="component" value="Chromosome 1"/>
</dbReference>
<feature type="region of interest" description="Disordered" evidence="1">
    <location>
        <begin position="20"/>
        <end position="63"/>
    </location>
</feature>
<protein>
    <submittedName>
        <fullName evidence="2">Uncharacterized protein</fullName>
    </submittedName>
</protein>
<comment type="caution">
    <text evidence="2">The sequence shown here is derived from an EMBL/GenBank/DDBJ whole genome shotgun (WGS) entry which is preliminary data.</text>
</comment>
<accession>A0AAV6LH22</accession>
<gene>
    <name evidence="2" type="ORF">RHGRI_000557</name>
</gene>
<feature type="compositionally biased region" description="Polar residues" evidence="1">
    <location>
        <begin position="37"/>
        <end position="57"/>
    </location>
</feature>
<dbReference type="EMBL" id="JACTNZ010000001">
    <property type="protein sequence ID" value="KAG5564403.1"/>
    <property type="molecule type" value="Genomic_DNA"/>
</dbReference>
<feature type="compositionally biased region" description="Low complexity" evidence="1">
    <location>
        <begin position="23"/>
        <end position="36"/>
    </location>
</feature>
<evidence type="ECO:0000313" key="2">
    <source>
        <dbReference type="EMBL" id="KAG5564403.1"/>
    </source>
</evidence>